<dbReference type="PANTHER" id="PTHR43210:SF5">
    <property type="entry name" value="DETHIOBIOTIN SYNTHETASE"/>
    <property type="match status" value="1"/>
</dbReference>
<dbReference type="GO" id="GO:0005524">
    <property type="term" value="F:ATP binding"/>
    <property type="evidence" value="ECO:0007669"/>
    <property type="project" value="InterPro"/>
</dbReference>
<dbReference type="InterPro" id="IPR004472">
    <property type="entry name" value="DTB_synth_BioD"/>
</dbReference>
<keyword evidence="5" id="KW-1185">Reference proteome</keyword>
<accession>A0A087MK66</accession>
<protein>
    <recommendedName>
        <fullName evidence="2">Dethiobiotin synthase</fullName>
        <ecNumber evidence="2">6.3.3.3</ecNumber>
    </recommendedName>
</protein>
<evidence type="ECO:0000313" key="5">
    <source>
        <dbReference type="Proteomes" id="UP000029085"/>
    </source>
</evidence>
<dbReference type="PIRSF" id="PIRSF006755">
    <property type="entry name" value="DTB_synth"/>
    <property type="match status" value="1"/>
</dbReference>
<sequence>MRRDGRPAVGMKPVASGCERDHEGWRNEDALALMAASEPRPDYQLLNPYALPEPTAPQIAAALAGVHVELPTLLAAHAALAGQSGGRVLVEGVGGWLAPLADDVEQADLVRALDLPVVLVVGLRLGCLNHARLTARAIVADGCRLAGWIGNQVEPPGPHADAYLDLLDAALPGPRLGLLPYAPGTPPAKLAAKLALG</sequence>
<dbReference type="CDD" id="cd03109">
    <property type="entry name" value="DTBS"/>
    <property type="match status" value="1"/>
</dbReference>
<feature type="region of interest" description="Disordered" evidence="3">
    <location>
        <begin position="1"/>
        <end position="21"/>
    </location>
</feature>
<dbReference type="STRING" id="1121014.N788_10540"/>
<dbReference type="PANTHER" id="PTHR43210">
    <property type="entry name" value="DETHIOBIOTIN SYNTHETASE"/>
    <property type="match status" value="1"/>
</dbReference>
<evidence type="ECO:0000256" key="2">
    <source>
        <dbReference type="NCBIfam" id="TIGR00347"/>
    </source>
</evidence>
<dbReference type="PATRIC" id="fig|1121014.3.peg.866"/>
<gene>
    <name evidence="4" type="ORF">N788_10540</name>
</gene>
<dbReference type="EMBL" id="AVCJ01000005">
    <property type="protein sequence ID" value="KFL37269.1"/>
    <property type="molecule type" value="Genomic_DNA"/>
</dbReference>
<dbReference type="GO" id="GO:0009102">
    <property type="term" value="P:biotin biosynthetic process"/>
    <property type="evidence" value="ECO:0007669"/>
    <property type="project" value="UniProtKB-UniRule"/>
</dbReference>
<reference evidence="4 5" key="2">
    <citation type="journal article" date="2015" name="Stand. Genomic Sci.">
        <title>High quality draft genomic sequence of Arenimonas donghaensis DSM 18148(T).</title>
        <authorList>
            <person name="Chen F."/>
            <person name="Wang H."/>
            <person name="Cao Y."/>
            <person name="Li X."/>
            <person name="Wang G."/>
        </authorList>
    </citation>
    <scope>NUCLEOTIDE SEQUENCE [LARGE SCALE GENOMIC DNA]</scope>
    <source>
        <strain evidence="4 5">HO3-R19</strain>
    </source>
</reference>
<keyword evidence="1" id="KW-0093">Biotin biosynthesis</keyword>
<dbReference type="InterPro" id="IPR027417">
    <property type="entry name" value="P-loop_NTPase"/>
</dbReference>
<dbReference type="SUPFAM" id="SSF52540">
    <property type="entry name" value="P-loop containing nucleoside triphosphate hydrolases"/>
    <property type="match status" value="1"/>
</dbReference>
<evidence type="ECO:0000313" key="4">
    <source>
        <dbReference type="EMBL" id="KFL37269.1"/>
    </source>
</evidence>
<reference evidence="5" key="1">
    <citation type="submission" date="2013-08" db="EMBL/GenBank/DDBJ databases">
        <title>Genome sequencing of Arenimonas donghaensis.</title>
        <authorList>
            <person name="Chen F."/>
            <person name="Wang G."/>
        </authorList>
    </citation>
    <scope>NUCLEOTIDE SEQUENCE [LARGE SCALE GENOMIC DNA]</scope>
    <source>
        <strain evidence="5">HO3-R19</strain>
    </source>
</reference>
<dbReference type="GO" id="GO:0004141">
    <property type="term" value="F:dethiobiotin synthase activity"/>
    <property type="evidence" value="ECO:0007669"/>
    <property type="project" value="UniProtKB-UniRule"/>
</dbReference>
<comment type="caution">
    <text evidence="4">The sequence shown here is derived from an EMBL/GenBank/DDBJ whole genome shotgun (WGS) entry which is preliminary data.</text>
</comment>
<evidence type="ECO:0000256" key="3">
    <source>
        <dbReference type="SAM" id="MobiDB-lite"/>
    </source>
</evidence>
<organism evidence="4 5">
    <name type="scientific">Arenimonas donghaensis DSM 18148 = HO3-R19</name>
    <dbReference type="NCBI Taxonomy" id="1121014"/>
    <lineage>
        <taxon>Bacteria</taxon>
        <taxon>Pseudomonadati</taxon>
        <taxon>Pseudomonadota</taxon>
        <taxon>Gammaproteobacteria</taxon>
        <taxon>Lysobacterales</taxon>
        <taxon>Lysobacteraceae</taxon>
        <taxon>Arenimonas</taxon>
    </lineage>
</organism>
<dbReference type="Pfam" id="PF13500">
    <property type="entry name" value="AAA_26"/>
    <property type="match status" value="1"/>
</dbReference>
<dbReference type="NCBIfam" id="TIGR00347">
    <property type="entry name" value="bioD"/>
    <property type="match status" value="1"/>
</dbReference>
<dbReference type="Gene3D" id="3.40.50.300">
    <property type="entry name" value="P-loop containing nucleotide triphosphate hydrolases"/>
    <property type="match status" value="1"/>
</dbReference>
<name>A0A087MK66_9GAMM</name>
<evidence type="ECO:0000256" key="1">
    <source>
        <dbReference type="ARBA" id="ARBA00022756"/>
    </source>
</evidence>
<dbReference type="GO" id="GO:0000287">
    <property type="term" value="F:magnesium ion binding"/>
    <property type="evidence" value="ECO:0007669"/>
    <property type="project" value="InterPro"/>
</dbReference>
<dbReference type="UniPathway" id="UPA00078"/>
<dbReference type="GO" id="GO:0005829">
    <property type="term" value="C:cytosol"/>
    <property type="evidence" value="ECO:0007669"/>
    <property type="project" value="TreeGrafter"/>
</dbReference>
<dbReference type="EC" id="6.3.3.3" evidence="2"/>
<dbReference type="AlphaFoldDB" id="A0A087MK66"/>
<proteinExistence type="predicted"/>
<dbReference type="Proteomes" id="UP000029085">
    <property type="component" value="Unassembled WGS sequence"/>
</dbReference>